<proteinExistence type="predicted"/>
<sequence length="178" mass="18132">MNDYEWLATRRGTFLAGGPFAAPDDRGSAGLVVEPTQIPQVLRRSLPAIAVVGWPTGRHHSVIKAAEARLAAESGADEIWLALDPDAAQGAALADAIAVHQSLTVPVGIVCPASATDTALRVAEQLGASCLAVPASAGVPDTSVDVAVYGADPGEEAAITWLEVGAARVFARSGAQSD</sequence>
<dbReference type="EMBL" id="NQMQ01000001">
    <property type="protein sequence ID" value="PAJ71239.1"/>
    <property type="molecule type" value="Genomic_DNA"/>
</dbReference>
<dbReference type="AlphaFoldDB" id="A0A269PIE8"/>
<dbReference type="SUPFAM" id="SSF51569">
    <property type="entry name" value="Aldolase"/>
    <property type="match status" value="1"/>
</dbReference>
<evidence type="ECO:0008006" key="3">
    <source>
        <dbReference type="Google" id="ProtNLM"/>
    </source>
</evidence>
<evidence type="ECO:0000313" key="2">
    <source>
        <dbReference type="Proteomes" id="UP000215771"/>
    </source>
</evidence>
<protein>
    <recommendedName>
        <fullName evidence="3">Deoxyribose-phosphate aldolase</fullName>
    </recommendedName>
</protein>
<dbReference type="InterPro" id="IPR013785">
    <property type="entry name" value="Aldolase_TIM"/>
</dbReference>
<evidence type="ECO:0000313" key="1">
    <source>
        <dbReference type="EMBL" id="PAJ71239.1"/>
    </source>
</evidence>
<dbReference type="RefSeq" id="WP_095275152.1">
    <property type="nucleotide sequence ID" value="NZ_CP047655.1"/>
</dbReference>
<gene>
    <name evidence="1" type="ORF">CIG21_00430</name>
</gene>
<name>A0A269PIE8_9CORY</name>
<reference evidence="1 2" key="1">
    <citation type="submission" date="2017-08" db="EMBL/GenBank/DDBJ databases">
        <authorList>
            <person name="de Groot N.N."/>
        </authorList>
    </citation>
    <scope>NUCLEOTIDE SEQUENCE [LARGE SCALE GENOMIC DNA]</scope>
    <source>
        <strain evidence="1 2">NBT06-6</strain>
    </source>
</reference>
<organism evidence="1 2">
    <name type="scientific">Corynebacterium hadale</name>
    <dbReference type="NCBI Taxonomy" id="2026255"/>
    <lineage>
        <taxon>Bacteria</taxon>
        <taxon>Bacillati</taxon>
        <taxon>Actinomycetota</taxon>
        <taxon>Actinomycetes</taxon>
        <taxon>Mycobacteriales</taxon>
        <taxon>Corynebacteriaceae</taxon>
        <taxon>Corynebacterium</taxon>
    </lineage>
</organism>
<dbReference type="Gene3D" id="3.20.20.70">
    <property type="entry name" value="Aldolase class I"/>
    <property type="match status" value="1"/>
</dbReference>
<accession>A0A269PIE8</accession>
<comment type="caution">
    <text evidence="1">The sequence shown here is derived from an EMBL/GenBank/DDBJ whole genome shotgun (WGS) entry which is preliminary data.</text>
</comment>
<dbReference type="Proteomes" id="UP000215771">
    <property type="component" value="Unassembled WGS sequence"/>
</dbReference>